<dbReference type="EMBL" id="FMXQ01000002">
    <property type="protein sequence ID" value="SDB13252.1"/>
    <property type="molecule type" value="Genomic_DNA"/>
</dbReference>
<dbReference type="SUPFAM" id="SSF46785">
    <property type="entry name" value="Winged helix' DNA-binding domain"/>
    <property type="match status" value="1"/>
</dbReference>
<dbReference type="PANTHER" id="PTHR33221">
    <property type="entry name" value="WINGED HELIX-TURN-HELIX TRANSCRIPTIONAL REGULATOR, RRF2 FAMILY"/>
    <property type="match status" value="1"/>
</dbReference>
<gene>
    <name evidence="1" type="ORF">SAMN02982931_00995</name>
</gene>
<dbReference type="PROSITE" id="PS51197">
    <property type="entry name" value="HTH_RRF2_2"/>
    <property type="match status" value="1"/>
</dbReference>
<dbReference type="OrthoDB" id="9800506at2"/>
<evidence type="ECO:0000313" key="2">
    <source>
        <dbReference type="Proteomes" id="UP000199071"/>
    </source>
</evidence>
<dbReference type="GO" id="GO:0003677">
    <property type="term" value="F:DNA binding"/>
    <property type="evidence" value="ECO:0007669"/>
    <property type="project" value="UniProtKB-KW"/>
</dbReference>
<keyword evidence="2" id="KW-1185">Reference proteome</keyword>
<dbReference type="GO" id="GO:0005829">
    <property type="term" value="C:cytosol"/>
    <property type="evidence" value="ECO:0007669"/>
    <property type="project" value="TreeGrafter"/>
</dbReference>
<dbReference type="GO" id="GO:0003700">
    <property type="term" value="F:DNA-binding transcription factor activity"/>
    <property type="evidence" value="ECO:0007669"/>
    <property type="project" value="TreeGrafter"/>
</dbReference>
<dbReference type="PANTHER" id="PTHR33221:SF15">
    <property type="entry name" value="HTH-TYPE TRANSCRIPTIONAL REGULATOR YWGB-RELATED"/>
    <property type="match status" value="1"/>
</dbReference>
<reference evidence="1 2" key="1">
    <citation type="submission" date="2016-10" db="EMBL/GenBank/DDBJ databases">
        <authorList>
            <person name="de Groot N.N."/>
        </authorList>
    </citation>
    <scope>NUCLEOTIDE SEQUENCE [LARGE SCALE GENOMIC DNA]</scope>
    <source>
        <strain evidence="1 2">ATCC 35022</strain>
    </source>
</reference>
<dbReference type="Pfam" id="PF02082">
    <property type="entry name" value="Rrf2"/>
    <property type="match status" value="1"/>
</dbReference>
<sequence length="155" mass="16368">MKSDHRLSDVLHVLLHMAHQSGPVTSAGLAKVLRTNPAVVRRTMAGLREHGYVRSGKGHGGGWTLSCDLSEVTMRNIYVALGSPTLFAIGNRSDAPDCLVEKAVNARLDRTVRAAEDLLVDRLGAITLADLAADLPTSGRRPGALDDASLHGGAV</sequence>
<keyword evidence="1" id="KW-0238">DNA-binding</keyword>
<evidence type="ECO:0000313" key="1">
    <source>
        <dbReference type="EMBL" id="SDB13252.1"/>
    </source>
</evidence>
<dbReference type="InterPro" id="IPR036388">
    <property type="entry name" value="WH-like_DNA-bd_sf"/>
</dbReference>
<dbReference type="Proteomes" id="UP000199071">
    <property type="component" value="Unassembled WGS sequence"/>
</dbReference>
<dbReference type="Gene3D" id="1.10.10.10">
    <property type="entry name" value="Winged helix-like DNA-binding domain superfamily/Winged helix DNA-binding domain"/>
    <property type="match status" value="1"/>
</dbReference>
<organism evidence="1 2">
    <name type="scientific">Bauldia litoralis</name>
    <dbReference type="NCBI Taxonomy" id="665467"/>
    <lineage>
        <taxon>Bacteria</taxon>
        <taxon>Pseudomonadati</taxon>
        <taxon>Pseudomonadota</taxon>
        <taxon>Alphaproteobacteria</taxon>
        <taxon>Hyphomicrobiales</taxon>
        <taxon>Kaistiaceae</taxon>
        <taxon>Bauldia</taxon>
    </lineage>
</organism>
<dbReference type="InterPro" id="IPR000944">
    <property type="entry name" value="Tscrpt_reg_Rrf2"/>
</dbReference>
<dbReference type="STRING" id="665467.SAMN02982931_00995"/>
<proteinExistence type="predicted"/>
<dbReference type="AlphaFoldDB" id="A0A1G6AY03"/>
<protein>
    <submittedName>
        <fullName evidence="1">DNA-binding transcriptional regulator, IscR family</fullName>
    </submittedName>
</protein>
<dbReference type="RefSeq" id="WP_090875139.1">
    <property type="nucleotide sequence ID" value="NZ_FMXQ01000002.1"/>
</dbReference>
<dbReference type="InterPro" id="IPR036390">
    <property type="entry name" value="WH_DNA-bd_sf"/>
</dbReference>
<accession>A0A1G6AY03</accession>
<name>A0A1G6AY03_9HYPH</name>